<dbReference type="Proteomes" id="UP000190042">
    <property type="component" value="Unassembled WGS sequence"/>
</dbReference>
<protein>
    <submittedName>
        <fullName evidence="1">YwpF-like protein</fullName>
    </submittedName>
</protein>
<keyword evidence="2" id="KW-1185">Reference proteome</keyword>
<dbReference type="Pfam" id="PF14183">
    <property type="entry name" value="YwpF"/>
    <property type="match status" value="1"/>
</dbReference>
<organism evidence="1 2">
    <name type="scientific">Sporosarcina newyorkensis</name>
    <dbReference type="NCBI Taxonomy" id="759851"/>
    <lineage>
        <taxon>Bacteria</taxon>
        <taxon>Bacillati</taxon>
        <taxon>Bacillota</taxon>
        <taxon>Bacilli</taxon>
        <taxon>Bacillales</taxon>
        <taxon>Caryophanaceae</taxon>
        <taxon>Sporosarcina</taxon>
    </lineage>
</organism>
<gene>
    <name evidence="1" type="ORF">SAMN04244570_1386</name>
</gene>
<dbReference type="RefSeq" id="WP_078817043.1">
    <property type="nucleotide sequence ID" value="NZ_FUYJ01000002.1"/>
</dbReference>
<evidence type="ECO:0000313" key="1">
    <source>
        <dbReference type="EMBL" id="SKA94205.1"/>
    </source>
</evidence>
<proteinExistence type="predicted"/>
<sequence length="147" mass="17365">MKTFKMLSVEVVQDEGVLPFPLYDGIIINQENSHRLWVLELFIDEKYKDIMEQWKVEKKVLTARVVISYPGNEPASFIVAVEDWRQIGDRISVLMKGRLKRARSKYAEHLLEELLEEGFEGDELLEQFETGMWDRPKLRRDQIPPED</sequence>
<dbReference type="InterPro" id="IPR025573">
    <property type="entry name" value="YwpF"/>
</dbReference>
<evidence type="ECO:0000313" key="2">
    <source>
        <dbReference type="Proteomes" id="UP000190042"/>
    </source>
</evidence>
<reference evidence="2" key="1">
    <citation type="submission" date="2017-02" db="EMBL/GenBank/DDBJ databases">
        <authorList>
            <person name="Varghese N."/>
            <person name="Submissions S."/>
        </authorList>
    </citation>
    <scope>NUCLEOTIDE SEQUENCE [LARGE SCALE GENOMIC DNA]</scope>
    <source>
        <strain evidence="2">DSM 23966</strain>
    </source>
</reference>
<dbReference type="EMBL" id="FUYJ01000002">
    <property type="protein sequence ID" value="SKA94205.1"/>
    <property type="molecule type" value="Genomic_DNA"/>
</dbReference>
<name>A0A1T4XYS8_9BACL</name>
<dbReference type="AlphaFoldDB" id="A0A1T4XYS8"/>
<accession>A0A1T4XYS8</accession>